<dbReference type="AlphaFoldDB" id="A0A7J9F6K1"/>
<keyword evidence="2" id="KW-1185">Reference proteome</keyword>
<evidence type="ECO:0000313" key="2">
    <source>
        <dbReference type="Proteomes" id="UP000593568"/>
    </source>
</evidence>
<gene>
    <name evidence="1" type="ORF">Gotri_004962</name>
</gene>
<dbReference type="EMBL" id="JABEZW010000011">
    <property type="protein sequence ID" value="MBA0780913.1"/>
    <property type="molecule type" value="Genomic_DNA"/>
</dbReference>
<protein>
    <submittedName>
        <fullName evidence="1">Uncharacterized protein</fullName>
    </submittedName>
</protein>
<comment type="caution">
    <text evidence="1">The sequence shown here is derived from an EMBL/GenBank/DDBJ whole genome shotgun (WGS) entry which is preliminary data.</text>
</comment>
<evidence type="ECO:0000313" key="1">
    <source>
        <dbReference type="EMBL" id="MBA0780913.1"/>
    </source>
</evidence>
<accession>A0A7J9F6K1</accession>
<proteinExistence type="predicted"/>
<sequence length="32" mass="3924">MIQWEQEFSEAFGTFRFWVEELFSSSVRSVTY</sequence>
<organism evidence="1 2">
    <name type="scientific">Gossypium trilobum</name>
    <dbReference type="NCBI Taxonomy" id="34281"/>
    <lineage>
        <taxon>Eukaryota</taxon>
        <taxon>Viridiplantae</taxon>
        <taxon>Streptophyta</taxon>
        <taxon>Embryophyta</taxon>
        <taxon>Tracheophyta</taxon>
        <taxon>Spermatophyta</taxon>
        <taxon>Magnoliopsida</taxon>
        <taxon>eudicotyledons</taxon>
        <taxon>Gunneridae</taxon>
        <taxon>Pentapetalae</taxon>
        <taxon>rosids</taxon>
        <taxon>malvids</taxon>
        <taxon>Malvales</taxon>
        <taxon>Malvaceae</taxon>
        <taxon>Malvoideae</taxon>
        <taxon>Gossypium</taxon>
    </lineage>
</organism>
<name>A0A7J9F6K1_9ROSI</name>
<dbReference type="Proteomes" id="UP000593568">
    <property type="component" value="Unassembled WGS sequence"/>
</dbReference>
<reference evidence="1 2" key="1">
    <citation type="journal article" date="2019" name="Genome Biol. Evol.">
        <title>Insights into the evolution of the New World diploid cottons (Gossypium, subgenus Houzingenia) based on genome sequencing.</title>
        <authorList>
            <person name="Grover C.E."/>
            <person name="Arick M.A. 2nd"/>
            <person name="Thrash A."/>
            <person name="Conover J.L."/>
            <person name="Sanders W.S."/>
            <person name="Peterson D.G."/>
            <person name="Frelichowski J.E."/>
            <person name="Scheffler J.A."/>
            <person name="Scheffler B.E."/>
            <person name="Wendel J.F."/>
        </authorList>
    </citation>
    <scope>NUCLEOTIDE SEQUENCE [LARGE SCALE GENOMIC DNA]</scope>
    <source>
        <strain evidence="1">8</strain>
        <tissue evidence="1">Leaf</tissue>
    </source>
</reference>